<evidence type="ECO:0000256" key="2">
    <source>
        <dbReference type="ARBA" id="ARBA00022833"/>
    </source>
</evidence>
<gene>
    <name evidence="7" type="ORF">PG999_000844</name>
</gene>
<comment type="caution">
    <text evidence="7">The sequence shown here is derived from an EMBL/GenBank/DDBJ whole genome shotgun (WGS) entry which is preliminary data.</text>
</comment>
<reference evidence="7 8" key="1">
    <citation type="submission" date="2023-01" db="EMBL/GenBank/DDBJ databases">
        <title>Analysis of 21 Apiospora genomes using comparative genomics revels a genus with tremendous synthesis potential of carbohydrate active enzymes and secondary metabolites.</title>
        <authorList>
            <person name="Sorensen T."/>
        </authorList>
    </citation>
    <scope>NUCLEOTIDE SEQUENCE [LARGE SCALE GENOMIC DNA]</scope>
    <source>
        <strain evidence="7 8">CBS 117206</strain>
    </source>
</reference>
<keyword evidence="5" id="KW-0804">Transcription</keyword>
<dbReference type="Proteomes" id="UP001392437">
    <property type="component" value="Unassembled WGS sequence"/>
</dbReference>
<protein>
    <submittedName>
        <fullName evidence="7">Uncharacterized protein</fullName>
    </submittedName>
</protein>
<accession>A0AAW0RCQ9</accession>
<dbReference type="EMBL" id="JAQQWP010000001">
    <property type="protein sequence ID" value="KAK8132671.1"/>
    <property type="molecule type" value="Genomic_DNA"/>
</dbReference>
<keyword evidence="1" id="KW-0479">Metal-binding</keyword>
<dbReference type="GO" id="GO:0046872">
    <property type="term" value="F:metal ion binding"/>
    <property type="evidence" value="ECO:0007669"/>
    <property type="project" value="UniProtKB-KW"/>
</dbReference>
<evidence type="ECO:0000313" key="8">
    <source>
        <dbReference type="Proteomes" id="UP001392437"/>
    </source>
</evidence>
<evidence type="ECO:0000256" key="3">
    <source>
        <dbReference type="ARBA" id="ARBA00023015"/>
    </source>
</evidence>
<evidence type="ECO:0000313" key="7">
    <source>
        <dbReference type="EMBL" id="KAK8132671.1"/>
    </source>
</evidence>
<keyword evidence="8" id="KW-1185">Reference proteome</keyword>
<name>A0AAW0RCQ9_9PEZI</name>
<proteinExistence type="predicted"/>
<keyword evidence="3" id="KW-0805">Transcription regulation</keyword>
<keyword evidence="6" id="KW-0539">Nucleus</keyword>
<evidence type="ECO:0000256" key="4">
    <source>
        <dbReference type="ARBA" id="ARBA00023125"/>
    </source>
</evidence>
<dbReference type="AlphaFoldDB" id="A0AAW0RCQ9"/>
<sequence length="523" mass="59366">MKRVPFVTDFSLSAGVSTGRRCDGYNNALVPGWRRDRPNVKQTSDGARLRLLRPLAAGINGTQQERLYFHLFRSKTSSSLFSSSYVNSFWHSVVPQAAFHQEFVKHAVVAMGSSYRRYHQQSKTLSMAERNELDIFIAQQLGKSMYLLRQYIAGSGEKQVEAILLCCIVFISIETLRRHRVSAYSHFTSAAKIIDALPDALFRHVNSIGVNDRSFRLELLSRREMRHLLKLFESYEHSAVNDGFIQSSQPHLSARFHRALDDGAALLDRIDHQPSYETCSSLVERCVWHLFARIWETRAHRGDALFWSDPEQISRHAALIKRVEGTNKIMDRFMRGPAAPQPETNLPNYIISLTELIKAKGAIIEAYSMPHNYTSSVMAHFNPLFQNMLELGETVVDVLLDSRSQTFLEFTPRTDGIDRNDSAWDVSPLTLDSSFMNSMHFVALSAPDATIRKRAAQAIKRMQPLKGVSPKVNTLNKLDNIATNLKARHWSRGSTSHETSDIVFINTDEFGGFESELKDLSLR</sequence>
<evidence type="ECO:0000256" key="5">
    <source>
        <dbReference type="ARBA" id="ARBA00023163"/>
    </source>
</evidence>
<evidence type="ECO:0000256" key="6">
    <source>
        <dbReference type="ARBA" id="ARBA00023242"/>
    </source>
</evidence>
<keyword evidence="4" id="KW-0238">DNA-binding</keyword>
<keyword evidence="2" id="KW-0862">Zinc</keyword>
<dbReference type="PANTHER" id="PTHR36206:SF13">
    <property type="entry name" value="TRANSCRIPTIONAL REGULATORY PROTEIN MOC3"/>
    <property type="match status" value="1"/>
</dbReference>
<organism evidence="7 8">
    <name type="scientific">Apiospora kogelbergensis</name>
    <dbReference type="NCBI Taxonomy" id="1337665"/>
    <lineage>
        <taxon>Eukaryota</taxon>
        <taxon>Fungi</taxon>
        <taxon>Dikarya</taxon>
        <taxon>Ascomycota</taxon>
        <taxon>Pezizomycotina</taxon>
        <taxon>Sordariomycetes</taxon>
        <taxon>Xylariomycetidae</taxon>
        <taxon>Amphisphaeriales</taxon>
        <taxon>Apiosporaceae</taxon>
        <taxon>Apiospora</taxon>
    </lineage>
</organism>
<dbReference type="GO" id="GO:0003677">
    <property type="term" value="F:DNA binding"/>
    <property type="evidence" value="ECO:0007669"/>
    <property type="project" value="UniProtKB-KW"/>
</dbReference>
<dbReference type="InterPro" id="IPR052360">
    <property type="entry name" value="Transcr_Regulatory_Proteins"/>
</dbReference>
<evidence type="ECO:0000256" key="1">
    <source>
        <dbReference type="ARBA" id="ARBA00022723"/>
    </source>
</evidence>
<dbReference type="PANTHER" id="PTHR36206">
    <property type="entry name" value="ASPERCRYPTIN BIOSYNTHESIS CLUSTER-SPECIFIC TRANSCRIPTION REGULATOR ATNN-RELATED"/>
    <property type="match status" value="1"/>
</dbReference>